<dbReference type="InterPro" id="IPR023214">
    <property type="entry name" value="HAD_sf"/>
</dbReference>
<accession>A0A3B7MHN9</accession>
<dbReference type="EMBL" id="CP032157">
    <property type="protein sequence ID" value="AXY72596.1"/>
    <property type="molecule type" value="Genomic_DNA"/>
</dbReference>
<gene>
    <name evidence="1" type="ORF">D3H65_00780</name>
</gene>
<dbReference type="AlphaFoldDB" id="A0A3B7MHN9"/>
<dbReference type="OrthoDB" id="5504491at2"/>
<dbReference type="InterPro" id="IPR036412">
    <property type="entry name" value="HAD-like_sf"/>
</dbReference>
<keyword evidence="2" id="KW-1185">Reference proteome</keyword>
<dbReference type="Proteomes" id="UP000263900">
    <property type="component" value="Chromosome"/>
</dbReference>
<reference evidence="1 2" key="1">
    <citation type="submission" date="2018-09" db="EMBL/GenBank/DDBJ databases">
        <title>Genome sequencing of strain 6GH32-13.</title>
        <authorList>
            <person name="Weon H.-Y."/>
            <person name="Heo J."/>
            <person name="Kwon S.-W."/>
        </authorList>
    </citation>
    <scope>NUCLEOTIDE SEQUENCE [LARGE SCALE GENOMIC DNA]</scope>
    <source>
        <strain evidence="1 2">5GH32-13</strain>
    </source>
</reference>
<organism evidence="1 2">
    <name type="scientific">Paraflavitalea soli</name>
    <dbReference type="NCBI Taxonomy" id="2315862"/>
    <lineage>
        <taxon>Bacteria</taxon>
        <taxon>Pseudomonadati</taxon>
        <taxon>Bacteroidota</taxon>
        <taxon>Chitinophagia</taxon>
        <taxon>Chitinophagales</taxon>
        <taxon>Chitinophagaceae</taxon>
        <taxon>Paraflavitalea</taxon>
    </lineage>
</organism>
<dbReference type="KEGG" id="pseg:D3H65_00780"/>
<protein>
    <recommendedName>
        <fullName evidence="3">HAD family hydrolase</fullName>
    </recommendedName>
</protein>
<sequence>MINLIAYKTQPVTEQPNATKLFQALRQRGILVVMNTGYDRHTGETLVKKIGWQVGIDYDGLVTASDVKANRPNPGMILWPCSSMASPMHRRL</sequence>
<evidence type="ECO:0008006" key="3">
    <source>
        <dbReference type="Google" id="ProtNLM"/>
    </source>
</evidence>
<dbReference type="Gene3D" id="3.40.50.1000">
    <property type="entry name" value="HAD superfamily/HAD-like"/>
    <property type="match status" value="1"/>
</dbReference>
<dbReference type="SUPFAM" id="SSF56784">
    <property type="entry name" value="HAD-like"/>
    <property type="match status" value="1"/>
</dbReference>
<evidence type="ECO:0000313" key="1">
    <source>
        <dbReference type="EMBL" id="AXY72596.1"/>
    </source>
</evidence>
<proteinExistence type="predicted"/>
<evidence type="ECO:0000313" key="2">
    <source>
        <dbReference type="Proteomes" id="UP000263900"/>
    </source>
</evidence>
<name>A0A3B7MHN9_9BACT</name>